<comment type="caution">
    <text evidence="2">The sequence shown here is derived from an EMBL/GenBank/DDBJ whole genome shotgun (WGS) entry which is preliminary data.</text>
</comment>
<reference evidence="2 3" key="1">
    <citation type="submission" date="2014-02" db="EMBL/GenBank/DDBJ databases">
        <title>The small core and large imbalanced accessory genome model reveals a collaborative survival strategy of Sorangium cellulosum strains in nature.</title>
        <authorList>
            <person name="Han K."/>
            <person name="Peng R."/>
            <person name="Blom J."/>
            <person name="Li Y.-Z."/>
        </authorList>
    </citation>
    <scope>NUCLEOTIDE SEQUENCE [LARGE SCALE GENOMIC DNA]</scope>
    <source>
        <strain evidence="2 3">So0008-312</strain>
    </source>
</reference>
<evidence type="ECO:0000313" key="3">
    <source>
        <dbReference type="Proteomes" id="UP000075260"/>
    </source>
</evidence>
<dbReference type="Proteomes" id="UP000075260">
    <property type="component" value="Unassembled WGS sequence"/>
</dbReference>
<evidence type="ECO:0000313" key="2">
    <source>
        <dbReference type="EMBL" id="KYF72035.1"/>
    </source>
</evidence>
<dbReference type="EMBL" id="JEMA01000296">
    <property type="protein sequence ID" value="KYF72035.1"/>
    <property type="molecule type" value="Genomic_DNA"/>
</dbReference>
<evidence type="ECO:0008006" key="4">
    <source>
        <dbReference type="Google" id="ProtNLM"/>
    </source>
</evidence>
<sequence>MDRASAFACRASGGRKRMLNARSSLAVVAGSLLFASGCVAAPQDGADDELAVAEDAIIWTNGDVPSFFWQTSTQYLLQRLATSPLVDPATGLLTPTRLLASDAGRKVLHYVVGCALPRGTTVSTSMPAVSFKGAIGLAPTWKAGKLGALSSQRWVTACLLQTLNGIGAKVPIRMVGSHGGLTDASAQDAVDYSIPDATMFGNIFDPAKVEVFACADDGAAAACGLSWSAFANLRICDGSSLCGITLLGACQDEAGADCSINSVGKLVCRTPGNTVYAEAISTFLDETGFTALYPSCSPPP</sequence>
<gene>
    <name evidence="2" type="ORF">BE15_11680</name>
</gene>
<organism evidence="2 3">
    <name type="scientific">Sorangium cellulosum</name>
    <name type="common">Polyangium cellulosum</name>
    <dbReference type="NCBI Taxonomy" id="56"/>
    <lineage>
        <taxon>Bacteria</taxon>
        <taxon>Pseudomonadati</taxon>
        <taxon>Myxococcota</taxon>
        <taxon>Polyangia</taxon>
        <taxon>Polyangiales</taxon>
        <taxon>Polyangiaceae</taxon>
        <taxon>Sorangium</taxon>
    </lineage>
</organism>
<protein>
    <recommendedName>
        <fullName evidence="4">Secreted protein</fullName>
    </recommendedName>
</protein>
<feature type="chain" id="PRO_5007567356" description="Secreted protein" evidence="1">
    <location>
        <begin position="41"/>
        <end position="300"/>
    </location>
</feature>
<dbReference type="AlphaFoldDB" id="A0A150QVJ4"/>
<keyword evidence="1" id="KW-0732">Signal</keyword>
<feature type="signal peptide" evidence="1">
    <location>
        <begin position="1"/>
        <end position="40"/>
    </location>
</feature>
<accession>A0A150QVJ4</accession>
<name>A0A150QVJ4_SORCE</name>
<proteinExistence type="predicted"/>
<evidence type="ECO:0000256" key="1">
    <source>
        <dbReference type="SAM" id="SignalP"/>
    </source>
</evidence>